<evidence type="ECO:0000256" key="9">
    <source>
        <dbReference type="SAM" id="SignalP"/>
    </source>
</evidence>
<feature type="disulfide bond" evidence="7">
    <location>
        <begin position="317"/>
        <end position="356"/>
    </location>
</feature>
<dbReference type="InterPro" id="IPR001461">
    <property type="entry name" value="Aspartic_peptidase_A1"/>
</dbReference>
<evidence type="ECO:0000256" key="7">
    <source>
        <dbReference type="PIRSR" id="PIRSR601461-2"/>
    </source>
</evidence>
<evidence type="ECO:0000256" key="6">
    <source>
        <dbReference type="PIRSR" id="PIRSR601461-1"/>
    </source>
</evidence>
<dbReference type="PROSITE" id="PS51767">
    <property type="entry name" value="PEPTIDASE_A1"/>
    <property type="match status" value="1"/>
</dbReference>
<protein>
    <submittedName>
        <fullName evidence="11">Barrierpepsin</fullName>
    </submittedName>
</protein>
<dbReference type="InterPro" id="IPR001969">
    <property type="entry name" value="Aspartic_peptidase_AS"/>
</dbReference>
<dbReference type="EMBL" id="LLZZ01000009">
    <property type="protein sequence ID" value="KTB13504.1"/>
    <property type="molecule type" value="Genomic_DNA"/>
</dbReference>
<keyword evidence="4 8" id="KW-0064">Aspartyl protease</keyword>
<keyword evidence="7" id="KW-1015">Disulfide bond</keyword>
<dbReference type="PRINTS" id="PR00792">
    <property type="entry name" value="PEPSIN"/>
</dbReference>
<gene>
    <name evidence="11" type="ORF">AO440_002883</name>
</gene>
<sequence>MILFINCYFIFNLVTVVNCLRLTIEKRIVSSHASLSKRSAVDLQFRRFNNLYYESVLEFGTPPQSIPLVLDTGSSDLWVTLIGNPLCYNKGSGKPPKGLIDCSGLVFYDMDKSQTFDYLKNVTFKIGYADTTYTSGIWIVDIITLPEGHLKDLQFGMAFATNATFSGVLGIGFPAMESVNGYEFAPGKFYPNFPLALKNAGFTNIAAYSIEYNEESKKGSILFGSIDTSRFIGPLYTFPMINEFPGIADEPSTLSLTLDGIGIDGSCEQWVISNTKLPALLDTGSTLIELPHPITQSIASYLNATWSDDHGLFVLACPSDDFLTTTDLAFTFGELHMKIPLRSFILLPDEESNGLCGLGITSSKGRVILGDSFLTHVYTVFDLDNYMISLAPMAKSSLPGKVIEIPANGLIENAVISKSEKWTHFNDITVNEYGFRNYCDGELQDIHSYSSKLNSSSLVYSSNFSSDEEQNSSESVSPSIFNTDSSIKEIYPSLSQKEHLSALLTTISTSEIHKPVTATITDSITTTIRVTKILTVLQCAT</sequence>
<dbReference type="GO" id="GO:0071944">
    <property type="term" value="C:cell periphery"/>
    <property type="evidence" value="ECO:0007669"/>
    <property type="project" value="UniProtKB-ARBA"/>
</dbReference>
<evidence type="ECO:0000256" key="4">
    <source>
        <dbReference type="ARBA" id="ARBA00022750"/>
    </source>
</evidence>
<dbReference type="InterPro" id="IPR021109">
    <property type="entry name" value="Peptidase_aspartic_dom_sf"/>
</dbReference>
<dbReference type="PANTHER" id="PTHR47966:SF65">
    <property type="entry name" value="ASPARTIC-TYPE ENDOPEPTIDASE"/>
    <property type="match status" value="1"/>
</dbReference>
<dbReference type="CDD" id="cd05474">
    <property type="entry name" value="SAP_like"/>
    <property type="match status" value="1"/>
</dbReference>
<dbReference type="Gene3D" id="2.40.70.10">
    <property type="entry name" value="Acid Proteases"/>
    <property type="match status" value="2"/>
</dbReference>
<comment type="caution">
    <text evidence="11">The sequence shown here is derived from an EMBL/GenBank/DDBJ whole genome shotgun (WGS) entry which is preliminary data.</text>
</comment>
<evidence type="ECO:0000313" key="11">
    <source>
        <dbReference type="EMBL" id="KTB13504.1"/>
    </source>
</evidence>
<dbReference type="SUPFAM" id="SSF50630">
    <property type="entry name" value="Acid proteases"/>
    <property type="match status" value="1"/>
</dbReference>
<dbReference type="VEuPathDB" id="FungiDB:GWK60_J02123"/>
<accession>A0A0W0DP88</accession>
<dbReference type="VEuPathDB" id="FungiDB:B1J91_J02288g"/>
<dbReference type="VEuPathDB" id="FungiDB:GVI51_J02145"/>
<evidence type="ECO:0000259" key="10">
    <source>
        <dbReference type="PROSITE" id="PS51767"/>
    </source>
</evidence>
<keyword evidence="5 8" id="KW-0378">Hydrolase</keyword>
<evidence type="ECO:0000256" key="1">
    <source>
        <dbReference type="ARBA" id="ARBA00007447"/>
    </source>
</evidence>
<reference evidence="11 12" key="1">
    <citation type="submission" date="2015-10" db="EMBL/GenBank/DDBJ databases">
        <title>Draft genomes sequences of Candida glabrata isolates 1A, 1B, 2A, 2B, 3A and 3B.</title>
        <authorList>
            <person name="Haavelsrud O.E."/>
            <person name="Gaustad P."/>
        </authorList>
    </citation>
    <scope>NUCLEOTIDE SEQUENCE [LARGE SCALE GENOMIC DNA]</scope>
    <source>
        <strain evidence="11">910700640</strain>
    </source>
</reference>
<dbReference type="PROSITE" id="PS00141">
    <property type="entry name" value="ASP_PROTEASE"/>
    <property type="match status" value="1"/>
</dbReference>
<dbReference type="Pfam" id="PF00026">
    <property type="entry name" value="Asp"/>
    <property type="match status" value="1"/>
</dbReference>
<evidence type="ECO:0000256" key="5">
    <source>
        <dbReference type="ARBA" id="ARBA00022801"/>
    </source>
</evidence>
<keyword evidence="2 8" id="KW-0645">Protease</keyword>
<dbReference type="PANTHER" id="PTHR47966">
    <property type="entry name" value="BETA-SITE APP-CLEAVING ENZYME, ISOFORM A-RELATED"/>
    <property type="match status" value="1"/>
</dbReference>
<feature type="domain" description="Peptidase A1" evidence="10">
    <location>
        <begin position="53"/>
        <end position="391"/>
    </location>
</feature>
<dbReference type="VEuPathDB" id="FungiDB:CAGL0J02288g"/>
<feature type="chain" id="PRO_5009807342" evidence="9">
    <location>
        <begin position="20"/>
        <end position="541"/>
    </location>
</feature>
<dbReference type="GO" id="GO:0004190">
    <property type="term" value="F:aspartic-type endopeptidase activity"/>
    <property type="evidence" value="ECO:0007669"/>
    <property type="project" value="UniProtKB-KW"/>
</dbReference>
<feature type="active site" evidence="6">
    <location>
        <position position="71"/>
    </location>
</feature>
<evidence type="ECO:0000256" key="8">
    <source>
        <dbReference type="RuleBase" id="RU000454"/>
    </source>
</evidence>
<proteinExistence type="inferred from homology"/>
<feature type="active site" evidence="6">
    <location>
        <position position="282"/>
    </location>
</feature>
<comment type="similarity">
    <text evidence="1 8">Belongs to the peptidase A1 family.</text>
</comment>
<dbReference type="GO" id="GO:0006508">
    <property type="term" value="P:proteolysis"/>
    <property type="evidence" value="ECO:0007669"/>
    <property type="project" value="UniProtKB-KW"/>
</dbReference>
<dbReference type="Proteomes" id="UP000054886">
    <property type="component" value="Unassembled WGS sequence"/>
</dbReference>
<dbReference type="InterPro" id="IPR033121">
    <property type="entry name" value="PEPTIDASE_A1"/>
</dbReference>
<dbReference type="AlphaFoldDB" id="A0A0W0DP88"/>
<feature type="signal peptide" evidence="9">
    <location>
        <begin position="1"/>
        <end position="19"/>
    </location>
</feature>
<organism evidence="11 12">
    <name type="scientific">Candida glabrata</name>
    <name type="common">Yeast</name>
    <name type="synonym">Torulopsis glabrata</name>
    <dbReference type="NCBI Taxonomy" id="5478"/>
    <lineage>
        <taxon>Eukaryota</taxon>
        <taxon>Fungi</taxon>
        <taxon>Dikarya</taxon>
        <taxon>Ascomycota</taxon>
        <taxon>Saccharomycotina</taxon>
        <taxon>Saccharomycetes</taxon>
        <taxon>Saccharomycetales</taxon>
        <taxon>Saccharomycetaceae</taxon>
        <taxon>Nakaseomyces</taxon>
    </lineage>
</organism>
<name>A0A0W0DP88_CANGB</name>
<evidence type="ECO:0000256" key="2">
    <source>
        <dbReference type="ARBA" id="ARBA00022670"/>
    </source>
</evidence>
<evidence type="ECO:0000256" key="3">
    <source>
        <dbReference type="ARBA" id="ARBA00022729"/>
    </source>
</evidence>
<dbReference type="InterPro" id="IPR033876">
    <property type="entry name" value="SAP-like"/>
</dbReference>
<keyword evidence="3 9" id="KW-0732">Signal</keyword>
<evidence type="ECO:0000313" key="12">
    <source>
        <dbReference type="Proteomes" id="UP000054886"/>
    </source>
</evidence>